<dbReference type="AlphaFoldDB" id="A0A1I5KY07"/>
<dbReference type="Pfam" id="PF00691">
    <property type="entry name" value="OmpA"/>
    <property type="match status" value="1"/>
</dbReference>
<dbReference type="Gene3D" id="3.40.1520.20">
    <property type="match status" value="2"/>
</dbReference>
<evidence type="ECO:0000256" key="5">
    <source>
        <dbReference type="SAM" id="MobiDB-lite"/>
    </source>
</evidence>
<dbReference type="InterPro" id="IPR006664">
    <property type="entry name" value="OMP_bac"/>
</dbReference>
<dbReference type="PROSITE" id="PS51123">
    <property type="entry name" value="OMPA_2"/>
    <property type="match status" value="1"/>
</dbReference>
<dbReference type="PANTHER" id="PTHR30329">
    <property type="entry name" value="STATOR ELEMENT OF FLAGELLAR MOTOR COMPLEX"/>
    <property type="match status" value="1"/>
</dbReference>
<dbReference type="InterPro" id="IPR006665">
    <property type="entry name" value="OmpA-like"/>
</dbReference>
<evidence type="ECO:0000256" key="4">
    <source>
        <dbReference type="PROSITE-ProRule" id="PRU00473"/>
    </source>
</evidence>
<proteinExistence type="predicted"/>
<name>A0A1I5KY07_9RHOB</name>
<evidence type="ECO:0000256" key="2">
    <source>
        <dbReference type="ARBA" id="ARBA00023136"/>
    </source>
</evidence>
<keyword evidence="8" id="KW-1185">Reference proteome</keyword>
<organism evidence="7 8">
    <name type="scientific">Tranquillimonas alkanivorans</name>
    <dbReference type="NCBI Taxonomy" id="441119"/>
    <lineage>
        <taxon>Bacteria</taxon>
        <taxon>Pseudomonadati</taxon>
        <taxon>Pseudomonadota</taxon>
        <taxon>Alphaproteobacteria</taxon>
        <taxon>Rhodobacterales</taxon>
        <taxon>Roseobacteraceae</taxon>
        <taxon>Tranquillimonas</taxon>
    </lineage>
</organism>
<evidence type="ECO:0000313" key="7">
    <source>
        <dbReference type="EMBL" id="SFO89990.1"/>
    </source>
</evidence>
<keyword evidence="3" id="KW-0998">Cell outer membrane</keyword>
<dbReference type="Proteomes" id="UP000199356">
    <property type="component" value="Unassembled WGS sequence"/>
</dbReference>
<evidence type="ECO:0000259" key="6">
    <source>
        <dbReference type="PROSITE" id="PS51123"/>
    </source>
</evidence>
<comment type="subcellular location">
    <subcellularLocation>
        <location evidence="1">Cell outer membrane</location>
    </subcellularLocation>
</comment>
<sequence length="638" mass="66782">MRLRTVVPTLVAFSLAGGGALFAASYAVSGIERRSVEDVRAALVAKGHTWAVVMADGLQLTVSGTAEDEATRFNALSVAGSVVDPARVIDRMGVATPEAVEPPRFSIELLRNDGGVQVIGLIPASADREALIGRIRGIAGDAEVTDLLESAAFPAPRGWQGAVGFGLDALDTLPRAKVSIAADRVSVTAMSDSRAEKRKIESDLARRAPDGVRLALDIAAPRPVITPFTLRFLIDEGGARFDACSAATEAGRDVILKAAAEAGLDGKIDCTIGMGVPSPDWPQAVRLGIEAVSGMGGGTLTFSDADISLVALQTVSQADFDREVGKLEGALPDVFALRAVKPEPPEEAEPEAEGPPQFVATRSPEGLVQLRGRVPDDRTRAAIETFARARFGAASIDDASRTDTGLPAGWGPQVLAALDAMALLHNGAVVVEPEHVELSGVSGVKEARAEAARILAAQLGQGVEFDISIRYDESLDAEAGLPSPEECQERIGAILAKRQITFAPGSDTIDAEARETIDQIADTLRQCTDVQMEIAGHTDSQGRESMNLGLSQARAESVLAALMARRVVTSNLTAKGYGEANPIADNDTEEGREANRRIEFTLIEADAPEDEGAVDTAAETGEEDAAATDEDAAEASGE</sequence>
<evidence type="ECO:0000313" key="8">
    <source>
        <dbReference type="Proteomes" id="UP000199356"/>
    </source>
</evidence>
<dbReference type="PANTHER" id="PTHR30329:SF21">
    <property type="entry name" value="LIPOPROTEIN YIAD-RELATED"/>
    <property type="match status" value="1"/>
</dbReference>
<keyword evidence="2 4" id="KW-0472">Membrane</keyword>
<dbReference type="InterPro" id="IPR036737">
    <property type="entry name" value="OmpA-like_sf"/>
</dbReference>
<accession>A0A1I5KY07</accession>
<dbReference type="InterPro" id="IPR050330">
    <property type="entry name" value="Bact_OuterMem_StrucFunc"/>
</dbReference>
<reference evidence="7 8" key="1">
    <citation type="submission" date="2016-10" db="EMBL/GenBank/DDBJ databases">
        <authorList>
            <person name="de Groot N.N."/>
        </authorList>
    </citation>
    <scope>NUCLEOTIDE SEQUENCE [LARGE SCALE GENOMIC DNA]</scope>
    <source>
        <strain evidence="7 8">DSM 19547</strain>
    </source>
</reference>
<evidence type="ECO:0000256" key="1">
    <source>
        <dbReference type="ARBA" id="ARBA00004442"/>
    </source>
</evidence>
<dbReference type="GO" id="GO:0009279">
    <property type="term" value="C:cell outer membrane"/>
    <property type="evidence" value="ECO:0007669"/>
    <property type="project" value="UniProtKB-SubCell"/>
</dbReference>
<dbReference type="STRING" id="441119.SAMN04488047_101365"/>
<dbReference type="EMBL" id="FOXA01000001">
    <property type="protein sequence ID" value="SFO89990.1"/>
    <property type="molecule type" value="Genomic_DNA"/>
</dbReference>
<dbReference type="Gene3D" id="3.30.1330.60">
    <property type="entry name" value="OmpA-like domain"/>
    <property type="match status" value="1"/>
</dbReference>
<feature type="domain" description="OmpA-like" evidence="6">
    <location>
        <begin position="489"/>
        <end position="606"/>
    </location>
</feature>
<dbReference type="SUPFAM" id="SSF103088">
    <property type="entry name" value="OmpA-like"/>
    <property type="match status" value="1"/>
</dbReference>
<dbReference type="OrthoDB" id="5525824at2"/>
<evidence type="ECO:0000256" key="3">
    <source>
        <dbReference type="ARBA" id="ARBA00023237"/>
    </source>
</evidence>
<dbReference type="CDD" id="cd07185">
    <property type="entry name" value="OmpA_C-like"/>
    <property type="match status" value="1"/>
</dbReference>
<dbReference type="RefSeq" id="WP_093416871.1">
    <property type="nucleotide sequence ID" value="NZ_FOXA01000001.1"/>
</dbReference>
<feature type="compositionally biased region" description="Acidic residues" evidence="5">
    <location>
        <begin position="620"/>
        <end position="638"/>
    </location>
</feature>
<protein>
    <submittedName>
        <fullName evidence="7">OmpA-OmpF porin, OOP family</fullName>
    </submittedName>
</protein>
<feature type="region of interest" description="Disordered" evidence="5">
    <location>
        <begin position="603"/>
        <end position="638"/>
    </location>
</feature>
<dbReference type="PRINTS" id="PR01021">
    <property type="entry name" value="OMPADOMAIN"/>
</dbReference>
<gene>
    <name evidence="7" type="ORF">SAMN04488047_101365</name>
</gene>